<comment type="caution">
    <text evidence="3">The sequence shown here is derived from an EMBL/GenBank/DDBJ whole genome shotgun (WGS) entry which is preliminary data.</text>
</comment>
<gene>
    <name evidence="3" type="ORF">R4F53_00050</name>
</gene>
<dbReference type="PANTHER" id="PTHR34075">
    <property type="entry name" value="BLR3430 PROTEIN"/>
    <property type="match status" value="1"/>
</dbReference>
<name>A0AAE4R7Q1_MYCIT</name>
<dbReference type="InterPro" id="IPR012340">
    <property type="entry name" value="NA-bd_OB-fold"/>
</dbReference>
<dbReference type="Proteomes" id="UP001187143">
    <property type="component" value="Unassembled WGS sequence"/>
</dbReference>
<proteinExistence type="predicted"/>
<feature type="domain" description="ChsH2 C-terminal OB-fold" evidence="1">
    <location>
        <begin position="58"/>
        <end position="125"/>
    </location>
</feature>
<dbReference type="Gene3D" id="6.10.30.10">
    <property type="match status" value="1"/>
</dbReference>
<organism evidence="3 4">
    <name type="scientific">Mycobacterium intracellulare</name>
    <dbReference type="NCBI Taxonomy" id="1767"/>
    <lineage>
        <taxon>Bacteria</taxon>
        <taxon>Bacillati</taxon>
        <taxon>Actinomycetota</taxon>
        <taxon>Actinomycetes</taxon>
        <taxon>Mycobacteriales</taxon>
        <taxon>Mycobacteriaceae</taxon>
        <taxon>Mycobacterium</taxon>
        <taxon>Mycobacterium avium complex (MAC)</taxon>
    </lineage>
</organism>
<sequence length="140" mass="14874">MSARPLPVPDESSAPFWSAAADHVLTVARCRRCGKLSMPPDVACPHCHATDPGFEFTPVSGRGVVRSWTVVRQAFLPGFDADLPFVLVDVELAEQAELRLIGRLLGGPKVLDADLHVGHPVAVGFEDLAPGVAVPAFELA</sequence>
<dbReference type="AlphaFoldDB" id="A0AAE4R7Q1"/>
<dbReference type="EMBL" id="JAWLLD010000001">
    <property type="protein sequence ID" value="MDV7010699.1"/>
    <property type="molecule type" value="Genomic_DNA"/>
</dbReference>
<dbReference type="Pfam" id="PF01796">
    <property type="entry name" value="OB_ChsH2_C"/>
    <property type="match status" value="1"/>
</dbReference>
<accession>A0AAE4R7Q1</accession>
<dbReference type="InterPro" id="IPR022002">
    <property type="entry name" value="ChsH2_Znr"/>
</dbReference>
<protein>
    <submittedName>
        <fullName evidence="3">OB-fold domain-containing protein</fullName>
    </submittedName>
</protein>
<dbReference type="PANTHER" id="PTHR34075:SF5">
    <property type="entry name" value="BLR3430 PROTEIN"/>
    <property type="match status" value="1"/>
</dbReference>
<dbReference type="SUPFAM" id="SSF50249">
    <property type="entry name" value="Nucleic acid-binding proteins"/>
    <property type="match status" value="1"/>
</dbReference>
<evidence type="ECO:0000313" key="4">
    <source>
        <dbReference type="Proteomes" id="UP001187143"/>
    </source>
</evidence>
<feature type="domain" description="ChsH2 rubredoxin-like zinc ribbon" evidence="2">
    <location>
        <begin position="17"/>
        <end position="51"/>
    </location>
</feature>
<dbReference type="InterPro" id="IPR002878">
    <property type="entry name" value="ChsH2_C"/>
</dbReference>
<dbReference type="RefSeq" id="WP_225324584.1">
    <property type="nucleotide sequence ID" value="NZ_JAEKMV010000013.1"/>
</dbReference>
<evidence type="ECO:0000313" key="3">
    <source>
        <dbReference type="EMBL" id="MDV7010699.1"/>
    </source>
</evidence>
<evidence type="ECO:0000259" key="1">
    <source>
        <dbReference type="Pfam" id="PF01796"/>
    </source>
</evidence>
<dbReference type="InterPro" id="IPR052513">
    <property type="entry name" value="Thioester_dehydratase-like"/>
</dbReference>
<dbReference type="Pfam" id="PF12172">
    <property type="entry name" value="zf-ChsH2"/>
    <property type="match status" value="1"/>
</dbReference>
<reference evidence="3" key="1">
    <citation type="submission" date="2023-10" db="EMBL/GenBank/DDBJ databases">
        <title>Characterization and genome sequence of Mycobacterium intracellulare ABSURDO, a novel pathogenic isolate with three colony morphotypes that vary in growth and acid-fastness.</title>
        <authorList>
            <person name="Jude B.A."/>
            <person name="Robinson R.T."/>
        </authorList>
    </citation>
    <scope>NUCLEOTIDE SEQUENCE</scope>
    <source>
        <strain evidence="3">ABSURDO Component B</strain>
    </source>
</reference>
<evidence type="ECO:0000259" key="2">
    <source>
        <dbReference type="Pfam" id="PF12172"/>
    </source>
</evidence>